<dbReference type="InterPro" id="IPR036494">
    <property type="entry name" value="Ku_C_sf"/>
</dbReference>
<dbReference type="PANTHER" id="PTHR12604">
    <property type="entry name" value="KU AUTOANTIGEN DNA HELICASE"/>
    <property type="match status" value="1"/>
</dbReference>
<reference evidence="16" key="1">
    <citation type="journal article" date="2016" name="PLoS ONE">
        <title>Caste-Specific and Sex-Specific Expression of Chemoreceptor Genes in a Termite.</title>
        <authorList>
            <person name="Mitaka Y."/>
            <person name="Kobayashi K."/>
            <person name="Mikheyev A."/>
            <person name="Tin M.M.Y."/>
            <person name="Watanabe Y."/>
            <person name="Matsuura K."/>
        </authorList>
    </citation>
    <scope>NUCLEOTIDE SEQUENCE</scope>
</reference>
<dbReference type="Gene3D" id="2.40.290.10">
    <property type="match status" value="1"/>
</dbReference>
<keyword evidence="5 14" id="KW-0547">Nucleotide-binding</keyword>
<proteinExistence type="evidence at transcript level"/>
<evidence type="ECO:0000256" key="2">
    <source>
        <dbReference type="ARBA" id="ARBA00004286"/>
    </source>
</evidence>
<dbReference type="InterPro" id="IPR036465">
    <property type="entry name" value="vWFA_dom_sf"/>
</dbReference>
<dbReference type="GO" id="GO:0006303">
    <property type="term" value="P:double-strand break repair via nonhomologous end joining"/>
    <property type="evidence" value="ECO:0007669"/>
    <property type="project" value="InterPro"/>
</dbReference>
<evidence type="ECO:0000256" key="13">
    <source>
        <dbReference type="ARBA" id="ARBA00023242"/>
    </source>
</evidence>
<comment type="function">
    <text evidence="14">Single-stranded DNA-dependent ATP-dependent helicase.</text>
</comment>
<dbReference type="SMART" id="SM00559">
    <property type="entry name" value="Ku78"/>
    <property type="match status" value="1"/>
</dbReference>
<evidence type="ECO:0000256" key="14">
    <source>
        <dbReference type="PIRNR" id="PIRNR016570"/>
    </source>
</evidence>
<dbReference type="GO" id="GO:0003684">
    <property type="term" value="F:damaged DNA binding"/>
    <property type="evidence" value="ECO:0007669"/>
    <property type="project" value="InterPro"/>
</dbReference>
<dbReference type="GO" id="GO:0043564">
    <property type="term" value="C:Ku70:Ku80 complex"/>
    <property type="evidence" value="ECO:0007669"/>
    <property type="project" value="InterPro"/>
</dbReference>
<keyword evidence="10 14" id="KW-0238">DNA-binding</keyword>
<dbReference type="SUPFAM" id="SSF101420">
    <property type="entry name" value="C-terminal domain of Ku80"/>
    <property type="match status" value="1"/>
</dbReference>
<dbReference type="PIRSF" id="PIRSF016570">
    <property type="entry name" value="Ku80"/>
    <property type="match status" value="1"/>
</dbReference>
<dbReference type="FunFam" id="1.10.1600.10:FF:000002">
    <property type="entry name" value="X-ray repair cross-complementing protein 5"/>
    <property type="match status" value="1"/>
</dbReference>
<dbReference type="InterPro" id="IPR014893">
    <property type="entry name" value="Ku_PK_bind"/>
</dbReference>
<dbReference type="GO" id="GO:0006310">
    <property type="term" value="P:DNA recombination"/>
    <property type="evidence" value="ECO:0007669"/>
    <property type="project" value="UniProtKB-KW"/>
</dbReference>
<dbReference type="PANTHER" id="PTHR12604:SF4">
    <property type="entry name" value="X-RAY REPAIR CROSS-COMPLEMENTING PROTEIN 5"/>
    <property type="match status" value="1"/>
</dbReference>
<dbReference type="Gene3D" id="3.40.50.410">
    <property type="entry name" value="von Willebrand factor, type A domain"/>
    <property type="match status" value="1"/>
</dbReference>
<evidence type="ECO:0000256" key="6">
    <source>
        <dbReference type="ARBA" id="ARBA00022763"/>
    </source>
</evidence>
<dbReference type="Gene3D" id="1.25.40.240">
    <property type="entry name" value="Ku, C-terminal domain"/>
    <property type="match status" value="1"/>
</dbReference>
<dbReference type="InterPro" id="IPR002035">
    <property type="entry name" value="VWF_A"/>
</dbReference>
<dbReference type="SUPFAM" id="SSF100939">
    <property type="entry name" value="SPOC domain-like"/>
    <property type="match status" value="1"/>
</dbReference>
<dbReference type="AlphaFoldDB" id="A0A2Z5TTK7"/>
<dbReference type="GO" id="GO:0005524">
    <property type="term" value="F:ATP binding"/>
    <property type="evidence" value="ECO:0007669"/>
    <property type="project" value="UniProtKB-UniRule"/>
</dbReference>
<keyword evidence="6 14" id="KW-0227">DNA damage</keyword>
<keyword evidence="12 14" id="KW-0234">DNA repair</keyword>
<evidence type="ECO:0000313" key="16">
    <source>
        <dbReference type="EMBL" id="BBA93685.1"/>
    </source>
</evidence>
<evidence type="ECO:0000256" key="3">
    <source>
        <dbReference type="ARBA" id="ARBA00007726"/>
    </source>
</evidence>
<sequence length="719" mass="80752">MAGRQKEAVVIILDIGHSVSQDTETIKSGFLENARQCVSMILKRKILANSKDEIALILLGSDETENSLNYKNIKVTHSLALPSWEMVQFVNDLKGTTVNADWLDAIVVAMNVLKEGADGKKFTERKLVLLSNLNTTVSKDQIDIITNAMKCEELCLIVIGPDINLNIREEAMDEDDDNDDETKYWTNGNDAEKSKSKQQCVGESVLSHILREAGGVICSFADAVPQLMYFQKKNVRPSPWNVVMDIGPDIKVAVSGYRKISPATLPSWKHESAVDKGASIDSETSYIRQDENQTVVEREDVIEGFRFGTTLVPFSDIDKTMMSYQSGERCLSVLGFTKLKNVPRHLFVGKGVLYIVARKGDSSAEIALSSLIQALKEEGLVAIARRVYNRNSNPVLGVMFPRISSEYECLVLIDLPYSEDMREFVFPPIVSNTNKPTKEQLDSIDALIDNMDLQNVKNEYGEISEAFKSKSMLNPYHQHVYHSLAHKALNEDAQLPPPSDYVMNLLKSPYETKPSYKLALEEVKKHFQLIEVKQKTSRKSAAAVFKKDDKYEAEEGPSSVDLKDVTMASLIEAKVIEVGTVKPVQDFKALLERGEDFNKVCSQMQKVILNLVIHSFGVDNFSKAETALQTLRIDCVTKDPSVYNDWVVQFRDSLFERGRKAFWDILVEARLGLISSEESAKSSVSVDEATKFLEYEEPKQEEVVPEDDFMDADELLNEM</sequence>
<evidence type="ECO:0000256" key="4">
    <source>
        <dbReference type="ARBA" id="ARBA00022454"/>
    </source>
</evidence>
<evidence type="ECO:0000256" key="10">
    <source>
        <dbReference type="ARBA" id="ARBA00023125"/>
    </source>
</evidence>
<dbReference type="InterPro" id="IPR016194">
    <property type="entry name" value="SPOC-like_C_dom_sf"/>
</dbReference>
<gene>
    <name evidence="16" type="primary">RsKU80</name>
</gene>
<dbReference type="SUPFAM" id="SSF53300">
    <property type="entry name" value="vWA-like"/>
    <property type="match status" value="1"/>
</dbReference>
<dbReference type="EC" id="3.6.4.12" evidence="14"/>
<accession>A0A2Z5TTK7</accession>
<dbReference type="InterPro" id="IPR024193">
    <property type="entry name" value="Ku80"/>
</dbReference>
<organism evidence="16">
    <name type="scientific">Reticulitermes speratus</name>
    <dbReference type="NCBI Taxonomy" id="60591"/>
    <lineage>
        <taxon>Eukaryota</taxon>
        <taxon>Metazoa</taxon>
        <taxon>Ecdysozoa</taxon>
        <taxon>Arthropoda</taxon>
        <taxon>Hexapoda</taxon>
        <taxon>Insecta</taxon>
        <taxon>Pterygota</taxon>
        <taxon>Neoptera</taxon>
        <taxon>Polyneoptera</taxon>
        <taxon>Dictyoptera</taxon>
        <taxon>Blattodea</taxon>
        <taxon>Blattoidea</taxon>
        <taxon>Termitoidae</taxon>
        <taxon>Rhinotermitidae</taxon>
        <taxon>Reticulitermes</taxon>
        <taxon>Frontotermes</taxon>
    </lineage>
</organism>
<dbReference type="Gene3D" id="1.10.1600.10">
    <property type="match status" value="1"/>
</dbReference>
<evidence type="ECO:0000256" key="7">
    <source>
        <dbReference type="ARBA" id="ARBA00022801"/>
    </source>
</evidence>
<keyword evidence="8 14" id="KW-0347">Helicase</keyword>
<dbReference type="GO" id="GO:0003690">
    <property type="term" value="F:double-stranded DNA binding"/>
    <property type="evidence" value="ECO:0007669"/>
    <property type="project" value="TreeGrafter"/>
</dbReference>
<dbReference type="Pfam" id="PF02735">
    <property type="entry name" value="Ku"/>
    <property type="match status" value="1"/>
</dbReference>
<dbReference type="GO" id="GO:0003678">
    <property type="term" value="F:DNA helicase activity"/>
    <property type="evidence" value="ECO:0007669"/>
    <property type="project" value="UniProtKB-EC"/>
</dbReference>
<keyword evidence="13 14" id="KW-0539">Nucleus</keyword>
<dbReference type="EMBL" id="FX985798">
    <property type="protein sequence ID" value="BBA93685.1"/>
    <property type="molecule type" value="mRNA"/>
</dbReference>
<dbReference type="InterPro" id="IPR005161">
    <property type="entry name" value="Ku_N"/>
</dbReference>
<reference evidence="16" key="2">
    <citation type="submission" date="2017-10" db="EMBL/GenBank/DDBJ databases">
        <title>High Expression of DNA Repair Genes in Long-Lived Termite King.</title>
        <authorList>
            <person name="Tasaki E."/>
            <person name="Mitaka Y."/>
            <person name="Nozaki T."/>
            <person name="Kobayashi K."/>
            <person name="Matsuura K."/>
            <person name="Iuchi Y."/>
        </authorList>
    </citation>
    <scope>NUCLEOTIDE SEQUENCE</scope>
</reference>
<protein>
    <recommendedName>
        <fullName evidence="14">ATP-dependent DNA helicase II subunit 2</fullName>
        <ecNumber evidence="14">3.6.4.12</ecNumber>
    </recommendedName>
</protein>
<dbReference type="GO" id="GO:0005694">
    <property type="term" value="C:chromosome"/>
    <property type="evidence" value="ECO:0007669"/>
    <property type="project" value="UniProtKB-SubCell"/>
</dbReference>
<dbReference type="Pfam" id="PF08785">
    <property type="entry name" value="Ku_PK_bind"/>
    <property type="match status" value="1"/>
</dbReference>
<evidence type="ECO:0000256" key="8">
    <source>
        <dbReference type="ARBA" id="ARBA00022806"/>
    </source>
</evidence>
<dbReference type="CDD" id="cd00873">
    <property type="entry name" value="KU80"/>
    <property type="match status" value="1"/>
</dbReference>
<dbReference type="Pfam" id="PF03731">
    <property type="entry name" value="Ku_N"/>
    <property type="match status" value="1"/>
</dbReference>
<comment type="similarity">
    <text evidence="3 14">Belongs to the ku80 family.</text>
</comment>
<evidence type="ECO:0000256" key="12">
    <source>
        <dbReference type="ARBA" id="ARBA00023204"/>
    </source>
</evidence>
<keyword evidence="7 14" id="KW-0378">Hydrolase</keyword>
<keyword evidence="11 14" id="KW-0233">DNA recombination</keyword>
<comment type="catalytic activity">
    <reaction evidence="14">
        <text>ATP + H2O = ADP + phosphate + H(+)</text>
        <dbReference type="Rhea" id="RHEA:13065"/>
        <dbReference type="ChEBI" id="CHEBI:15377"/>
        <dbReference type="ChEBI" id="CHEBI:15378"/>
        <dbReference type="ChEBI" id="CHEBI:30616"/>
        <dbReference type="ChEBI" id="CHEBI:43474"/>
        <dbReference type="ChEBI" id="CHEBI:456216"/>
        <dbReference type="EC" id="3.6.4.12"/>
    </reaction>
</comment>
<dbReference type="FunFam" id="2.40.290.10:FF:000005">
    <property type="entry name" value="X-ray repair cross-complementing protein 5"/>
    <property type="match status" value="1"/>
</dbReference>
<dbReference type="GO" id="GO:0000723">
    <property type="term" value="P:telomere maintenance"/>
    <property type="evidence" value="ECO:0007669"/>
    <property type="project" value="InterPro"/>
</dbReference>
<evidence type="ECO:0000256" key="9">
    <source>
        <dbReference type="ARBA" id="ARBA00022840"/>
    </source>
</evidence>
<evidence type="ECO:0000256" key="5">
    <source>
        <dbReference type="ARBA" id="ARBA00022741"/>
    </source>
</evidence>
<name>A0A2Z5TTK7_9NEOP</name>
<keyword evidence="4" id="KW-0158">Chromosome</keyword>
<dbReference type="GO" id="GO:0016887">
    <property type="term" value="F:ATP hydrolysis activity"/>
    <property type="evidence" value="ECO:0007669"/>
    <property type="project" value="RHEA"/>
</dbReference>
<evidence type="ECO:0000256" key="1">
    <source>
        <dbReference type="ARBA" id="ARBA00004123"/>
    </source>
</evidence>
<evidence type="ECO:0000259" key="15">
    <source>
        <dbReference type="PROSITE" id="PS50234"/>
    </source>
</evidence>
<dbReference type="InterPro" id="IPR006164">
    <property type="entry name" value="DNA_bd_Ku70/Ku80"/>
</dbReference>
<feature type="domain" description="VWFA" evidence="15">
    <location>
        <begin position="8"/>
        <end position="209"/>
    </location>
</feature>
<dbReference type="GO" id="GO:0042162">
    <property type="term" value="F:telomeric DNA binding"/>
    <property type="evidence" value="ECO:0007669"/>
    <property type="project" value="InterPro"/>
</dbReference>
<keyword evidence="9 14" id="KW-0067">ATP-binding</keyword>
<comment type="subcellular location">
    <subcellularLocation>
        <location evidence="2">Chromosome</location>
    </subcellularLocation>
    <subcellularLocation>
        <location evidence="1 14">Nucleus</location>
    </subcellularLocation>
</comment>
<dbReference type="PROSITE" id="PS50234">
    <property type="entry name" value="VWFA"/>
    <property type="match status" value="1"/>
</dbReference>
<evidence type="ECO:0000256" key="11">
    <source>
        <dbReference type="ARBA" id="ARBA00023172"/>
    </source>
</evidence>